<organism evidence="1 2">
    <name type="scientific">Dialister invisus</name>
    <dbReference type="NCBI Taxonomy" id="218538"/>
    <lineage>
        <taxon>Bacteria</taxon>
        <taxon>Bacillati</taxon>
        <taxon>Bacillota</taxon>
        <taxon>Negativicutes</taxon>
        <taxon>Veillonellales</taxon>
        <taxon>Veillonellaceae</taxon>
        <taxon>Dialister</taxon>
    </lineage>
</organism>
<sequence>MNIGKLNKRIRIMLPVDIPDEQGGRTRKWIVKHTVWGSIKVPRASSQIIQAAPSSELIYEVVIRRLKDELTGAKLACEGKEYEVLHAYDGYDYATVMQVREIMKRK</sequence>
<dbReference type="Gene3D" id="2.40.10.270">
    <property type="entry name" value="Bacteriophage SPP1 head-tail adaptor protein"/>
    <property type="match status" value="1"/>
</dbReference>
<reference evidence="1" key="1">
    <citation type="submission" date="2020-04" db="EMBL/GenBank/DDBJ databases">
        <title>Deep metagenomics examines the oral microbiome during advanced dental caries in children, revealing novel taxa and co-occurrences with host molecules.</title>
        <authorList>
            <person name="Baker J.L."/>
            <person name="Morton J.T."/>
            <person name="Dinis M."/>
            <person name="Alvarez R."/>
            <person name="Tran N.C."/>
            <person name="Knight R."/>
            <person name="Edlund A."/>
        </authorList>
    </citation>
    <scope>NUCLEOTIDE SEQUENCE</scope>
    <source>
        <strain evidence="1">JCVI_32_bin.14</strain>
    </source>
</reference>
<dbReference type="Proteomes" id="UP000757890">
    <property type="component" value="Unassembled WGS sequence"/>
</dbReference>
<evidence type="ECO:0000313" key="1">
    <source>
        <dbReference type="EMBL" id="MBF1130168.1"/>
    </source>
</evidence>
<dbReference type="EMBL" id="JABZMK010000113">
    <property type="protein sequence ID" value="MBF1130168.1"/>
    <property type="molecule type" value="Genomic_DNA"/>
</dbReference>
<protein>
    <submittedName>
        <fullName evidence="1">Phage head closure protein</fullName>
    </submittedName>
</protein>
<evidence type="ECO:0000313" key="2">
    <source>
        <dbReference type="Proteomes" id="UP000757890"/>
    </source>
</evidence>
<dbReference type="NCBIfam" id="TIGR01563">
    <property type="entry name" value="gp16_SPP1"/>
    <property type="match status" value="1"/>
</dbReference>
<dbReference type="Pfam" id="PF05521">
    <property type="entry name" value="Phage_HCP"/>
    <property type="match status" value="1"/>
</dbReference>
<gene>
    <name evidence="1" type="ORF">HXL70_09065</name>
</gene>
<comment type="caution">
    <text evidence="1">The sequence shown here is derived from an EMBL/GenBank/DDBJ whole genome shotgun (WGS) entry which is preliminary data.</text>
</comment>
<name>A0A930BBR7_9FIRM</name>
<dbReference type="InterPro" id="IPR008767">
    <property type="entry name" value="Phage_SPP1_head-tail_adaptor"/>
</dbReference>
<dbReference type="AlphaFoldDB" id="A0A930BBR7"/>
<dbReference type="InterPro" id="IPR038666">
    <property type="entry name" value="SSP1_head-tail_sf"/>
</dbReference>
<accession>A0A930BBR7</accession>
<proteinExistence type="predicted"/>